<dbReference type="Proteomes" id="UP000366872">
    <property type="component" value="Unassembled WGS sequence"/>
</dbReference>
<gene>
    <name evidence="2" type="ORF">PDESU_00157</name>
</gene>
<feature type="region of interest" description="Disordered" evidence="1">
    <location>
        <begin position="55"/>
        <end position="92"/>
    </location>
</feature>
<evidence type="ECO:0000313" key="2">
    <source>
        <dbReference type="EMBL" id="VGO11612.1"/>
    </source>
</evidence>
<proteinExistence type="predicted"/>
<protein>
    <submittedName>
        <fullName evidence="2">Uncharacterized protein</fullName>
    </submittedName>
</protein>
<name>A0A6C2TVQ3_PONDE</name>
<accession>A0A6C2TVQ3</accession>
<feature type="compositionally biased region" description="Pro residues" evidence="1">
    <location>
        <begin position="80"/>
        <end position="91"/>
    </location>
</feature>
<reference evidence="2 3" key="1">
    <citation type="submission" date="2019-04" db="EMBL/GenBank/DDBJ databases">
        <authorList>
            <person name="Van Vliet M D."/>
        </authorList>
    </citation>
    <scope>NUCLEOTIDE SEQUENCE [LARGE SCALE GENOMIC DNA]</scope>
    <source>
        <strain evidence="2 3">F1</strain>
    </source>
</reference>
<dbReference type="AlphaFoldDB" id="A0A6C2TVQ3"/>
<sequence>MSIKQQTLISKDNGKLQLPYADYMAIMEKAREGKRIRQAKEVALASLMNFLGGESRGEVPAGAKKEERPVAEKAAAVEPKPAPEPVKPQPAPKAEKVSIEFEAEKQPAKAPKARKMAEGIDVPPIKKDISDHFNKHDESGRLFSVFKQYYTCLNDTCGGTVRVTMKDGFCSLWNYDEWEEFAFVDMFEGHLRIALDPRYTDELKALSLCEVPRLLSSRHNLVCVQVDDLNNTMLAVLVKAFEEVGLTAS</sequence>
<organism evidence="2 3">
    <name type="scientific">Pontiella desulfatans</name>
    <dbReference type="NCBI Taxonomy" id="2750659"/>
    <lineage>
        <taxon>Bacteria</taxon>
        <taxon>Pseudomonadati</taxon>
        <taxon>Kiritimatiellota</taxon>
        <taxon>Kiritimatiellia</taxon>
        <taxon>Kiritimatiellales</taxon>
        <taxon>Pontiellaceae</taxon>
        <taxon>Pontiella</taxon>
    </lineage>
</organism>
<dbReference type="EMBL" id="CAAHFG010000001">
    <property type="protein sequence ID" value="VGO11612.1"/>
    <property type="molecule type" value="Genomic_DNA"/>
</dbReference>
<evidence type="ECO:0000313" key="3">
    <source>
        <dbReference type="Proteomes" id="UP000366872"/>
    </source>
</evidence>
<evidence type="ECO:0000256" key="1">
    <source>
        <dbReference type="SAM" id="MobiDB-lite"/>
    </source>
</evidence>
<dbReference type="RefSeq" id="WP_136077357.1">
    <property type="nucleotide sequence ID" value="NZ_CAAHFG010000001.1"/>
</dbReference>
<keyword evidence="3" id="KW-1185">Reference proteome</keyword>